<dbReference type="RefSeq" id="WP_161707559.1">
    <property type="nucleotide sequence ID" value="NZ_JAABLQ010000001.1"/>
</dbReference>
<evidence type="ECO:0000313" key="2">
    <source>
        <dbReference type="Proteomes" id="UP000586722"/>
    </source>
</evidence>
<gene>
    <name evidence="1" type="ORF">GWI72_00840</name>
</gene>
<evidence type="ECO:0000313" key="1">
    <source>
        <dbReference type="EMBL" id="NBN76809.1"/>
    </source>
</evidence>
<protein>
    <submittedName>
        <fullName evidence="1">Phage morphogenesis protein</fullName>
    </submittedName>
</protein>
<proteinExistence type="predicted"/>
<sequence>MSVSIVIDASDMADAMQRLRPLLDFDAEELMTGIAALGESQTRRRITEEKTGPDGTPWTPNAAGTPILVATGQHLLASVAWRASASEAEWGASWEFAHVHQEGAVIVPKDARALMFNLGGRTIAAQKVTIPARPLVGLSPDNEAEILDLVTDYLGGLV</sequence>
<dbReference type="EMBL" id="JAABLQ010000001">
    <property type="protein sequence ID" value="NBN76809.1"/>
    <property type="molecule type" value="Genomic_DNA"/>
</dbReference>
<dbReference type="Proteomes" id="UP000586722">
    <property type="component" value="Unassembled WGS sequence"/>
</dbReference>
<name>A0A7X5F1M0_9HYPH</name>
<dbReference type="AlphaFoldDB" id="A0A7X5F1M0"/>
<reference evidence="2" key="1">
    <citation type="submission" date="2020-01" db="EMBL/GenBank/DDBJ databases">
        <authorList>
            <person name="Fang Y."/>
            <person name="Sun R."/>
            <person name="Nie L."/>
            <person name="He J."/>
            <person name="Hao L."/>
            <person name="Wang L."/>
            <person name="Su S."/>
            <person name="Lv E."/>
            <person name="Zhang Z."/>
            <person name="Xie R."/>
            <person name="Liu H."/>
        </authorList>
    </citation>
    <scope>NUCLEOTIDE SEQUENCE [LARGE SCALE GENOMIC DNA]</scope>
    <source>
        <strain evidence="2">XCT-53</strain>
    </source>
</reference>
<comment type="caution">
    <text evidence="1">The sequence shown here is derived from an EMBL/GenBank/DDBJ whole genome shotgun (WGS) entry which is preliminary data.</text>
</comment>
<accession>A0A7X5F1M0</accession>
<organism evidence="1 2">
    <name type="scientific">Pannonibacter tanglangensis</name>
    <dbReference type="NCBI Taxonomy" id="2750084"/>
    <lineage>
        <taxon>Bacteria</taxon>
        <taxon>Pseudomonadati</taxon>
        <taxon>Pseudomonadota</taxon>
        <taxon>Alphaproteobacteria</taxon>
        <taxon>Hyphomicrobiales</taxon>
        <taxon>Stappiaceae</taxon>
        <taxon>Pannonibacter</taxon>
    </lineage>
</organism>
<dbReference type="InterPro" id="IPR006522">
    <property type="entry name" value="Phage_virion_morphogenesis"/>
</dbReference>
<keyword evidence="2" id="KW-1185">Reference proteome</keyword>
<dbReference type="Pfam" id="PF05069">
    <property type="entry name" value="Phage_tail_S"/>
    <property type="match status" value="1"/>
</dbReference>